<protein>
    <submittedName>
        <fullName evidence="2">Uncharacterized protein</fullName>
    </submittedName>
</protein>
<evidence type="ECO:0000256" key="1">
    <source>
        <dbReference type="SAM" id="Coils"/>
    </source>
</evidence>
<evidence type="ECO:0000313" key="2">
    <source>
        <dbReference type="EMBL" id="KAH3738900.1"/>
    </source>
</evidence>
<reference evidence="2" key="1">
    <citation type="journal article" date="2019" name="bioRxiv">
        <title>The Genome of the Zebra Mussel, Dreissena polymorpha: A Resource for Invasive Species Research.</title>
        <authorList>
            <person name="McCartney M.A."/>
            <person name="Auch B."/>
            <person name="Kono T."/>
            <person name="Mallez S."/>
            <person name="Zhang Y."/>
            <person name="Obille A."/>
            <person name="Becker A."/>
            <person name="Abrahante J.E."/>
            <person name="Garbe J."/>
            <person name="Badalamenti J.P."/>
            <person name="Herman A."/>
            <person name="Mangelson H."/>
            <person name="Liachko I."/>
            <person name="Sullivan S."/>
            <person name="Sone E.D."/>
            <person name="Koren S."/>
            <person name="Silverstein K.A.T."/>
            <person name="Beckman K.B."/>
            <person name="Gohl D.M."/>
        </authorList>
    </citation>
    <scope>NUCLEOTIDE SEQUENCE</scope>
    <source>
        <strain evidence="2">Duluth1</strain>
        <tissue evidence="2">Whole animal</tissue>
    </source>
</reference>
<dbReference type="AlphaFoldDB" id="A0A9D4D588"/>
<sequence length="171" mass="19372">MKNHHSTPVVGTRCDKCDLSTSSINIEDEIKRNNQSDCDMMQNSQVLTHVHLSEVDRETITIRMHELFKVDLDEMVTSIVPAFIPQVIKGIIASLNEKIESLVQENNVLKDQVAKLTLQADRAEQYSRSNCLRVTGIPETKDNEDTDEIILDMAIEIGANLSIEEIDRSHR</sequence>
<accession>A0A9D4D588</accession>
<dbReference type="EMBL" id="JAIWYP010000011">
    <property type="protein sequence ID" value="KAH3738900.1"/>
    <property type="molecule type" value="Genomic_DNA"/>
</dbReference>
<dbReference type="Proteomes" id="UP000828390">
    <property type="component" value="Unassembled WGS sequence"/>
</dbReference>
<comment type="caution">
    <text evidence="2">The sequence shown here is derived from an EMBL/GenBank/DDBJ whole genome shotgun (WGS) entry which is preliminary data.</text>
</comment>
<keyword evidence="1" id="KW-0175">Coiled coil</keyword>
<keyword evidence="3" id="KW-1185">Reference proteome</keyword>
<name>A0A9D4D588_DREPO</name>
<proteinExistence type="predicted"/>
<reference evidence="2" key="2">
    <citation type="submission" date="2020-11" db="EMBL/GenBank/DDBJ databases">
        <authorList>
            <person name="McCartney M.A."/>
            <person name="Auch B."/>
            <person name="Kono T."/>
            <person name="Mallez S."/>
            <person name="Becker A."/>
            <person name="Gohl D.M."/>
            <person name="Silverstein K.A.T."/>
            <person name="Koren S."/>
            <person name="Bechman K.B."/>
            <person name="Herman A."/>
            <person name="Abrahante J.E."/>
            <person name="Garbe J."/>
        </authorList>
    </citation>
    <scope>NUCLEOTIDE SEQUENCE</scope>
    <source>
        <strain evidence="2">Duluth1</strain>
        <tissue evidence="2">Whole animal</tissue>
    </source>
</reference>
<feature type="coiled-coil region" evidence="1">
    <location>
        <begin position="92"/>
        <end position="126"/>
    </location>
</feature>
<gene>
    <name evidence="2" type="ORF">DPMN_045543</name>
</gene>
<organism evidence="2 3">
    <name type="scientific">Dreissena polymorpha</name>
    <name type="common">Zebra mussel</name>
    <name type="synonym">Mytilus polymorpha</name>
    <dbReference type="NCBI Taxonomy" id="45954"/>
    <lineage>
        <taxon>Eukaryota</taxon>
        <taxon>Metazoa</taxon>
        <taxon>Spiralia</taxon>
        <taxon>Lophotrochozoa</taxon>
        <taxon>Mollusca</taxon>
        <taxon>Bivalvia</taxon>
        <taxon>Autobranchia</taxon>
        <taxon>Heteroconchia</taxon>
        <taxon>Euheterodonta</taxon>
        <taxon>Imparidentia</taxon>
        <taxon>Neoheterodontei</taxon>
        <taxon>Myida</taxon>
        <taxon>Dreissenoidea</taxon>
        <taxon>Dreissenidae</taxon>
        <taxon>Dreissena</taxon>
    </lineage>
</organism>
<evidence type="ECO:0000313" key="3">
    <source>
        <dbReference type="Proteomes" id="UP000828390"/>
    </source>
</evidence>